<evidence type="ECO:0000256" key="1">
    <source>
        <dbReference type="SAM" id="MobiDB-lite"/>
    </source>
</evidence>
<comment type="caution">
    <text evidence="2">The sequence shown here is derived from an EMBL/GenBank/DDBJ whole genome shotgun (WGS) entry which is preliminary data.</text>
</comment>
<dbReference type="STRING" id="990121.A0A0V0Z5B7"/>
<accession>A0A0V0Z5B7</accession>
<sequence>MCVGARLGVPSRRCVASRKVHRAIRLQDPPTLAEAHKVAKEERRQPHTGVMKQEKDDVTQHSEALTELGKTSNCSERPYEPLGELDASAAAAWTITDVTPPSYASENERAMATINPPTGSVVAVTGPPACSSSASQEKKGADDDQSQTTNCYCPSISQWMLNAV</sequence>
<dbReference type="Proteomes" id="UP000054783">
    <property type="component" value="Unassembled WGS sequence"/>
</dbReference>
<gene>
    <name evidence="2" type="ORF">T12_14120</name>
</gene>
<organism evidence="2 3">
    <name type="scientific">Trichinella patagoniensis</name>
    <dbReference type="NCBI Taxonomy" id="990121"/>
    <lineage>
        <taxon>Eukaryota</taxon>
        <taxon>Metazoa</taxon>
        <taxon>Ecdysozoa</taxon>
        <taxon>Nematoda</taxon>
        <taxon>Enoplea</taxon>
        <taxon>Dorylaimia</taxon>
        <taxon>Trichinellida</taxon>
        <taxon>Trichinellidae</taxon>
        <taxon>Trichinella</taxon>
    </lineage>
</organism>
<dbReference type="EMBL" id="JYDQ01000417">
    <property type="protein sequence ID" value="KRY07686.1"/>
    <property type="molecule type" value="Genomic_DNA"/>
</dbReference>
<reference evidence="2 3" key="1">
    <citation type="submission" date="2015-01" db="EMBL/GenBank/DDBJ databases">
        <title>Evolution of Trichinella species and genotypes.</title>
        <authorList>
            <person name="Korhonen P.K."/>
            <person name="Edoardo P."/>
            <person name="Giuseppe L.R."/>
            <person name="Gasser R.B."/>
        </authorList>
    </citation>
    <scope>NUCLEOTIDE SEQUENCE [LARGE SCALE GENOMIC DNA]</scope>
    <source>
        <strain evidence="2">ISS2496</strain>
    </source>
</reference>
<protein>
    <submittedName>
        <fullName evidence="2">Uncharacterized protein</fullName>
    </submittedName>
</protein>
<keyword evidence="3" id="KW-1185">Reference proteome</keyword>
<evidence type="ECO:0000313" key="2">
    <source>
        <dbReference type="EMBL" id="KRY07686.1"/>
    </source>
</evidence>
<dbReference type="AlphaFoldDB" id="A0A0V0Z5B7"/>
<evidence type="ECO:0000313" key="3">
    <source>
        <dbReference type="Proteomes" id="UP000054783"/>
    </source>
</evidence>
<proteinExistence type="predicted"/>
<name>A0A0V0Z5B7_9BILA</name>
<feature type="region of interest" description="Disordered" evidence="1">
    <location>
        <begin position="40"/>
        <end position="80"/>
    </location>
</feature>
<feature type="region of interest" description="Disordered" evidence="1">
    <location>
        <begin position="125"/>
        <end position="148"/>
    </location>
</feature>